<accession>A0A1I3Z2C4</accession>
<reference evidence="1 2" key="1">
    <citation type="submission" date="2016-10" db="EMBL/GenBank/DDBJ databases">
        <authorList>
            <person name="Varghese N."/>
            <person name="Submissions S."/>
        </authorList>
    </citation>
    <scope>NUCLEOTIDE SEQUENCE [LARGE SCALE GENOMIC DNA]</scope>
    <source>
        <strain evidence="1 2">YR512</strain>
    </source>
</reference>
<keyword evidence="2" id="KW-1185">Reference proteome</keyword>
<dbReference type="Proteomes" id="UP000198841">
    <property type="component" value="Unassembled WGS sequence"/>
</dbReference>
<protein>
    <submittedName>
        <fullName evidence="1">Uncharacterized protein</fullName>
    </submittedName>
</protein>
<dbReference type="RefSeq" id="WP_008108088.1">
    <property type="nucleotide sequence ID" value="NZ_FOSD01000006.1"/>
</dbReference>
<proteinExistence type="predicted"/>
<gene>
    <name evidence="1" type="ORF">SAMN05518863_106328</name>
</gene>
<organism evidence="1 2">
    <name type="scientific">Candidatus Pantoea symbiotica</name>
    <dbReference type="NCBI Taxonomy" id="1884370"/>
    <lineage>
        <taxon>Bacteria</taxon>
        <taxon>Pseudomonadati</taxon>
        <taxon>Pseudomonadota</taxon>
        <taxon>Gammaproteobacteria</taxon>
        <taxon>Enterobacterales</taxon>
        <taxon>Erwiniaceae</taxon>
        <taxon>Pantoea</taxon>
    </lineage>
</organism>
<sequence>MFSYTIRVELKEPTAGTQIELLYAMLENGFARSLVCEKGYAYVLPTNEYVYVGSENIRSLTDRIVTLVSEFSEDPSVMITQSAARCWSGLRGVNLA</sequence>
<dbReference type="EMBL" id="FOSD01000006">
    <property type="protein sequence ID" value="SFK38214.1"/>
    <property type="molecule type" value="Genomic_DNA"/>
</dbReference>
<name>A0A1I3Z2C4_9GAMM</name>
<evidence type="ECO:0000313" key="2">
    <source>
        <dbReference type="Proteomes" id="UP000198841"/>
    </source>
</evidence>
<evidence type="ECO:0000313" key="1">
    <source>
        <dbReference type="EMBL" id="SFK38214.1"/>
    </source>
</evidence>
<comment type="caution">
    <text evidence="1">The sequence shown here is derived from an EMBL/GenBank/DDBJ whole genome shotgun (WGS) entry which is preliminary data.</text>
</comment>